<dbReference type="Proteomes" id="UP000775213">
    <property type="component" value="Unassembled WGS sequence"/>
</dbReference>
<dbReference type="AlphaFoldDB" id="A0AAV7H503"/>
<accession>A0AAV7H503</accession>
<comment type="caution">
    <text evidence="2">The sequence shown here is derived from an EMBL/GenBank/DDBJ whole genome shotgun (WGS) entry which is preliminary data.</text>
</comment>
<gene>
    <name evidence="2" type="ORF">IEQ34_002462</name>
</gene>
<dbReference type="EMBL" id="JAGFBR010000003">
    <property type="protein sequence ID" value="KAH0469230.1"/>
    <property type="molecule type" value="Genomic_DNA"/>
</dbReference>
<sequence>MERLAAVNEERDERGGSDEDGGEGEQEQDGEGEEVTGVIGYDTGGFGKDAGEHRWPRVARFRRCHRRR</sequence>
<evidence type="ECO:0000313" key="2">
    <source>
        <dbReference type="EMBL" id="KAH0469230.1"/>
    </source>
</evidence>
<keyword evidence="3" id="KW-1185">Reference proteome</keyword>
<feature type="compositionally biased region" description="Basic and acidic residues" evidence="1">
    <location>
        <begin position="1"/>
        <end position="17"/>
    </location>
</feature>
<name>A0AAV7H503_DENCH</name>
<feature type="compositionally biased region" description="Acidic residues" evidence="1">
    <location>
        <begin position="18"/>
        <end position="34"/>
    </location>
</feature>
<reference evidence="2 3" key="1">
    <citation type="journal article" date="2021" name="Hortic Res">
        <title>Chromosome-scale assembly of the Dendrobium chrysotoxum genome enhances the understanding of orchid evolution.</title>
        <authorList>
            <person name="Zhang Y."/>
            <person name="Zhang G.Q."/>
            <person name="Zhang D."/>
            <person name="Liu X.D."/>
            <person name="Xu X.Y."/>
            <person name="Sun W.H."/>
            <person name="Yu X."/>
            <person name="Zhu X."/>
            <person name="Wang Z.W."/>
            <person name="Zhao X."/>
            <person name="Zhong W.Y."/>
            <person name="Chen H."/>
            <person name="Yin W.L."/>
            <person name="Huang T."/>
            <person name="Niu S.C."/>
            <person name="Liu Z.J."/>
        </authorList>
    </citation>
    <scope>NUCLEOTIDE SEQUENCE [LARGE SCALE GENOMIC DNA]</scope>
    <source>
        <strain evidence="2">Lindl</strain>
    </source>
</reference>
<evidence type="ECO:0000313" key="3">
    <source>
        <dbReference type="Proteomes" id="UP000775213"/>
    </source>
</evidence>
<organism evidence="2 3">
    <name type="scientific">Dendrobium chrysotoxum</name>
    <name type="common">Orchid</name>
    <dbReference type="NCBI Taxonomy" id="161865"/>
    <lineage>
        <taxon>Eukaryota</taxon>
        <taxon>Viridiplantae</taxon>
        <taxon>Streptophyta</taxon>
        <taxon>Embryophyta</taxon>
        <taxon>Tracheophyta</taxon>
        <taxon>Spermatophyta</taxon>
        <taxon>Magnoliopsida</taxon>
        <taxon>Liliopsida</taxon>
        <taxon>Asparagales</taxon>
        <taxon>Orchidaceae</taxon>
        <taxon>Epidendroideae</taxon>
        <taxon>Malaxideae</taxon>
        <taxon>Dendrobiinae</taxon>
        <taxon>Dendrobium</taxon>
    </lineage>
</organism>
<proteinExistence type="predicted"/>
<evidence type="ECO:0000256" key="1">
    <source>
        <dbReference type="SAM" id="MobiDB-lite"/>
    </source>
</evidence>
<protein>
    <submittedName>
        <fullName evidence="2">Uncharacterized protein</fullName>
    </submittedName>
</protein>
<feature type="region of interest" description="Disordered" evidence="1">
    <location>
        <begin position="1"/>
        <end position="54"/>
    </location>
</feature>